<dbReference type="STRING" id="946333.A4W93_06530"/>
<dbReference type="SUPFAM" id="SSF51735">
    <property type="entry name" value="NAD(P)-binding Rossmann-fold domains"/>
    <property type="match status" value="1"/>
</dbReference>
<evidence type="ECO:0000256" key="2">
    <source>
        <dbReference type="ARBA" id="ARBA00023002"/>
    </source>
</evidence>
<dbReference type="SMART" id="SM00822">
    <property type="entry name" value="PKS_KR"/>
    <property type="match status" value="1"/>
</dbReference>
<dbReference type="PANTHER" id="PTHR42879">
    <property type="entry name" value="3-OXOACYL-(ACYL-CARRIER-PROTEIN) REDUCTASE"/>
    <property type="match status" value="1"/>
</dbReference>
<dbReference type="FunFam" id="3.40.50.720:FF:000173">
    <property type="entry name" value="3-oxoacyl-[acyl-carrier protein] reductase"/>
    <property type="match status" value="1"/>
</dbReference>
<dbReference type="EMBL" id="CP015118">
    <property type="protein sequence ID" value="ARN19598.1"/>
    <property type="molecule type" value="Genomic_DNA"/>
</dbReference>
<protein>
    <submittedName>
        <fullName evidence="4">3-oxoacyl-ACP reductase</fullName>
    </submittedName>
</protein>
<evidence type="ECO:0000313" key="5">
    <source>
        <dbReference type="Proteomes" id="UP000193427"/>
    </source>
</evidence>
<dbReference type="PRINTS" id="PR00080">
    <property type="entry name" value="SDRFAMILY"/>
</dbReference>
<proteinExistence type="inferred from homology"/>
<dbReference type="Pfam" id="PF13561">
    <property type="entry name" value="adh_short_C2"/>
    <property type="match status" value="1"/>
</dbReference>
<keyword evidence="5" id="KW-1185">Reference proteome</keyword>
<dbReference type="PROSITE" id="PS00061">
    <property type="entry name" value="ADH_SHORT"/>
    <property type="match status" value="1"/>
</dbReference>
<keyword evidence="2" id="KW-0560">Oxidoreductase</keyword>
<dbReference type="PANTHER" id="PTHR42879:SF2">
    <property type="entry name" value="3-OXOACYL-[ACYL-CARRIER-PROTEIN] REDUCTASE FABG"/>
    <property type="match status" value="1"/>
</dbReference>
<accession>A0A1W6L637</accession>
<name>A0A1W6L637_9BURK</name>
<dbReference type="InterPro" id="IPR002347">
    <property type="entry name" value="SDR_fam"/>
</dbReference>
<dbReference type="Proteomes" id="UP000193427">
    <property type="component" value="Chromosome"/>
</dbReference>
<dbReference type="PRINTS" id="PR00081">
    <property type="entry name" value="GDHRDH"/>
</dbReference>
<dbReference type="KEGG" id="rgu:A4W93_06530"/>
<gene>
    <name evidence="4" type="ORF">A4W93_06530</name>
</gene>
<dbReference type="InterPro" id="IPR057326">
    <property type="entry name" value="KR_dom"/>
</dbReference>
<dbReference type="InterPro" id="IPR050259">
    <property type="entry name" value="SDR"/>
</dbReference>
<organism evidence="4 5">
    <name type="scientific">Piscinibacter gummiphilus</name>
    <dbReference type="NCBI Taxonomy" id="946333"/>
    <lineage>
        <taxon>Bacteria</taxon>
        <taxon>Pseudomonadati</taxon>
        <taxon>Pseudomonadota</taxon>
        <taxon>Betaproteobacteria</taxon>
        <taxon>Burkholderiales</taxon>
        <taxon>Sphaerotilaceae</taxon>
        <taxon>Piscinibacter</taxon>
    </lineage>
</organism>
<comment type="similarity">
    <text evidence="1">Belongs to the short-chain dehydrogenases/reductases (SDR) family.</text>
</comment>
<dbReference type="OrthoDB" id="196630at2"/>
<dbReference type="GO" id="GO:0032787">
    <property type="term" value="P:monocarboxylic acid metabolic process"/>
    <property type="evidence" value="ECO:0007669"/>
    <property type="project" value="UniProtKB-ARBA"/>
</dbReference>
<sequence>MNAYDFKNRVVVITGGAGGFGKGIAARLLASGASIELWDIDAGALDAASQELNGGDRVGTRSIDLTDNAAVHDAVRDVMARRGRIDGLVHSAGITGPTTPLADYPPEDWNRVIQTNLVSTFHVNQAVVKVMIAADYGRIVNVASIAAKEGNPNASAYGAAKAGMLALTKSLGKETATLNIAVNAITPAAARTKMFDQMPQAQIDYMLSKIPRGRFVEVDEVVSMVCWLLSEENSCATGAVFDLSAGRATY</sequence>
<reference evidence="4 5" key="1">
    <citation type="submission" date="2016-04" db="EMBL/GenBank/DDBJ databases">
        <title>Complete genome sequence of natural rubber-degrading, novel Gram-negative bacterium, Rhizobacter gummiphilus strain NS21.</title>
        <authorList>
            <person name="Tabata M."/>
            <person name="Kasai D."/>
            <person name="Fukuda M."/>
        </authorList>
    </citation>
    <scope>NUCLEOTIDE SEQUENCE [LARGE SCALE GENOMIC DNA]</scope>
    <source>
        <strain evidence="4 5">NS21</strain>
    </source>
</reference>
<dbReference type="AlphaFoldDB" id="A0A1W6L637"/>
<evidence type="ECO:0000259" key="3">
    <source>
        <dbReference type="SMART" id="SM00822"/>
    </source>
</evidence>
<feature type="domain" description="Ketoreductase" evidence="3">
    <location>
        <begin position="9"/>
        <end position="190"/>
    </location>
</feature>
<dbReference type="InterPro" id="IPR020904">
    <property type="entry name" value="Sc_DH/Rdtase_CS"/>
</dbReference>
<evidence type="ECO:0000256" key="1">
    <source>
        <dbReference type="ARBA" id="ARBA00006484"/>
    </source>
</evidence>
<dbReference type="CDD" id="cd05233">
    <property type="entry name" value="SDR_c"/>
    <property type="match status" value="1"/>
</dbReference>
<dbReference type="GO" id="GO:0016491">
    <property type="term" value="F:oxidoreductase activity"/>
    <property type="evidence" value="ECO:0007669"/>
    <property type="project" value="UniProtKB-KW"/>
</dbReference>
<dbReference type="RefSeq" id="WP_085749860.1">
    <property type="nucleotide sequence ID" value="NZ_BSPR01000003.1"/>
</dbReference>
<dbReference type="Gene3D" id="3.40.50.720">
    <property type="entry name" value="NAD(P)-binding Rossmann-like Domain"/>
    <property type="match status" value="1"/>
</dbReference>
<dbReference type="InterPro" id="IPR036291">
    <property type="entry name" value="NAD(P)-bd_dom_sf"/>
</dbReference>
<evidence type="ECO:0000313" key="4">
    <source>
        <dbReference type="EMBL" id="ARN19598.1"/>
    </source>
</evidence>